<reference evidence="3 4" key="1">
    <citation type="journal article" date="2016" name="Nat. Commun.">
        <title>Thousands of microbial genomes shed light on interconnected biogeochemical processes in an aquifer system.</title>
        <authorList>
            <person name="Anantharaman K."/>
            <person name="Brown C.T."/>
            <person name="Hug L.A."/>
            <person name="Sharon I."/>
            <person name="Castelle C.J."/>
            <person name="Probst A.J."/>
            <person name="Thomas B.C."/>
            <person name="Singh A."/>
            <person name="Wilkins M.J."/>
            <person name="Karaoz U."/>
            <person name="Brodie E.L."/>
            <person name="Williams K.H."/>
            <person name="Hubbard S.S."/>
            <person name="Banfield J.F."/>
        </authorList>
    </citation>
    <scope>NUCLEOTIDE SEQUENCE [LARGE SCALE GENOMIC DNA]</scope>
</reference>
<comment type="caution">
    <text evidence="3">The sequence shown here is derived from an EMBL/GenBank/DDBJ whole genome shotgun (WGS) entry which is preliminary data.</text>
</comment>
<feature type="domain" description="Glycosyl transferase family 1" evidence="1">
    <location>
        <begin position="202"/>
        <end position="365"/>
    </location>
</feature>
<dbReference type="InterPro" id="IPR028098">
    <property type="entry name" value="Glyco_trans_4-like_N"/>
</dbReference>
<dbReference type="Gene3D" id="3.40.50.2000">
    <property type="entry name" value="Glycogen Phosphorylase B"/>
    <property type="match status" value="2"/>
</dbReference>
<evidence type="ECO:0000313" key="4">
    <source>
        <dbReference type="Proteomes" id="UP000176902"/>
    </source>
</evidence>
<dbReference type="Pfam" id="PF13439">
    <property type="entry name" value="Glyco_transf_4"/>
    <property type="match status" value="1"/>
</dbReference>
<organism evidence="3 4">
    <name type="scientific">Candidatus Daviesbacteria bacterium RIFCSPHIGHO2_02_FULL_36_13</name>
    <dbReference type="NCBI Taxonomy" id="1797768"/>
    <lineage>
        <taxon>Bacteria</taxon>
        <taxon>Candidatus Daviesiibacteriota</taxon>
    </lineage>
</organism>
<sequence length="391" mass="43994">MKILFGTDLFYQNFAGSVSFIQYLAKGLIKDGHQVFVIAPSKTFENTISIEDGVTVYGIRSVIIPDVIYPSQFRIPITAGSNKIRTILEEVKPDVVSIQDHFMIGGKIAKESRRLNIPTVGTNHFMPENFIHYLYPPEFAKEFLRKLAWKDFLRVYKKLDVVTTPTKTAAELIKNLGLRNTIIPISNGVDLKRFNPKNNGQTLRTKYNIPPTEPIILFVGRLDKEKEIDELIKAFAETLHKIRSKLIIAGKGTERSKLISLSRKLGLSKDIIFPGFVPHVDLPSLYATADVFAIASIAELQSIATLEAMASGLPVVAVNAIALPELVHDGENGYLFEKGDTKNLSDKLVKILKDKNLRKKMSKKSLEIIKQHNIEDTVKKYEKIYEKLVKS</sequence>
<dbReference type="InterPro" id="IPR001296">
    <property type="entry name" value="Glyco_trans_1"/>
</dbReference>
<dbReference type="GO" id="GO:0016757">
    <property type="term" value="F:glycosyltransferase activity"/>
    <property type="evidence" value="ECO:0007669"/>
    <property type="project" value="InterPro"/>
</dbReference>
<evidence type="ECO:0000259" key="2">
    <source>
        <dbReference type="Pfam" id="PF13439"/>
    </source>
</evidence>
<feature type="domain" description="Glycosyltransferase subfamily 4-like N-terminal" evidence="2">
    <location>
        <begin position="16"/>
        <end position="193"/>
    </location>
</feature>
<gene>
    <name evidence="3" type="ORF">A3C59_01595</name>
</gene>
<dbReference type="InterPro" id="IPR050194">
    <property type="entry name" value="Glycosyltransferase_grp1"/>
</dbReference>
<dbReference type="PANTHER" id="PTHR45947:SF3">
    <property type="entry name" value="SULFOQUINOVOSYL TRANSFERASE SQD2"/>
    <property type="match status" value="1"/>
</dbReference>
<name>A0A1F5JV57_9BACT</name>
<evidence type="ECO:0008006" key="5">
    <source>
        <dbReference type="Google" id="ProtNLM"/>
    </source>
</evidence>
<dbReference type="AlphaFoldDB" id="A0A1F5JV57"/>
<proteinExistence type="predicted"/>
<protein>
    <recommendedName>
        <fullName evidence="5">Glycosyl transferase family 1</fullName>
    </recommendedName>
</protein>
<accession>A0A1F5JV57</accession>
<dbReference type="STRING" id="1797768.A3C59_01595"/>
<dbReference type="EMBL" id="MFCV01000025">
    <property type="protein sequence ID" value="OGE32546.1"/>
    <property type="molecule type" value="Genomic_DNA"/>
</dbReference>
<dbReference type="PANTHER" id="PTHR45947">
    <property type="entry name" value="SULFOQUINOVOSYL TRANSFERASE SQD2"/>
    <property type="match status" value="1"/>
</dbReference>
<evidence type="ECO:0000313" key="3">
    <source>
        <dbReference type="EMBL" id="OGE32546.1"/>
    </source>
</evidence>
<dbReference type="Proteomes" id="UP000176902">
    <property type="component" value="Unassembled WGS sequence"/>
</dbReference>
<dbReference type="SUPFAM" id="SSF53756">
    <property type="entry name" value="UDP-Glycosyltransferase/glycogen phosphorylase"/>
    <property type="match status" value="1"/>
</dbReference>
<evidence type="ECO:0000259" key="1">
    <source>
        <dbReference type="Pfam" id="PF00534"/>
    </source>
</evidence>
<dbReference type="Pfam" id="PF00534">
    <property type="entry name" value="Glycos_transf_1"/>
    <property type="match status" value="1"/>
</dbReference>